<evidence type="ECO:0000313" key="2">
    <source>
        <dbReference type="EMBL" id="KZO97859.1"/>
    </source>
</evidence>
<proteinExistence type="predicted"/>
<dbReference type="Proteomes" id="UP000076738">
    <property type="component" value="Unassembled WGS sequence"/>
</dbReference>
<evidence type="ECO:0000313" key="3">
    <source>
        <dbReference type="Proteomes" id="UP000076738"/>
    </source>
</evidence>
<gene>
    <name evidence="2" type="ORF">CALVIDRAFT_62121</name>
</gene>
<feature type="region of interest" description="Disordered" evidence="1">
    <location>
        <begin position="1"/>
        <end position="75"/>
    </location>
</feature>
<feature type="compositionally biased region" description="Acidic residues" evidence="1">
    <location>
        <begin position="185"/>
        <end position="212"/>
    </location>
</feature>
<accession>A0A167NM36</accession>
<dbReference type="AlphaFoldDB" id="A0A167NM36"/>
<keyword evidence="3" id="KW-1185">Reference proteome</keyword>
<feature type="compositionally biased region" description="Basic residues" evidence="1">
    <location>
        <begin position="1"/>
        <end position="13"/>
    </location>
</feature>
<protein>
    <submittedName>
        <fullName evidence="2">Uncharacterized protein</fullName>
    </submittedName>
</protein>
<feature type="compositionally biased region" description="Low complexity" evidence="1">
    <location>
        <begin position="14"/>
        <end position="24"/>
    </location>
</feature>
<reference evidence="2 3" key="1">
    <citation type="journal article" date="2016" name="Mol. Biol. Evol.">
        <title>Comparative Genomics of Early-Diverging Mushroom-Forming Fungi Provides Insights into the Origins of Lignocellulose Decay Capabilities.</title>
        <authorList>
            <person name="Nagy L.G."/>
            <person name="Riley R."/>
            <person name="Tritt A."/>
            <person name="Adam C."/>
            <person name="Daum C."/>
            <person name="Floudas D."/>
            <person name="Sun H."/>
            <person name="Yadav J.S."/>
            <person name="Pangilinan J."/>
            <person name="Larsson K.H."/>
            <person name="Matsuura K."/>
            <person name="Barry K."/>
            <person name="Labutti K."/>
            <person name="Kuo R."/>
            <person name="Ohm R.A."/>
            <person name="Bhattacharya S.S."/>
            <person name="Shirouzu T."/>
            <person name="Yoshinaga Y."/>
            <person name="Martin F.M."/>
            <person name="Grigoriev I.V."/>
            <person name="Hibbett D.S."/>
        </authorList>
    </citation>
    <scope>NUCLEOTIDE SEQUENCE [LARGE SCALE GENOMIC DNA]</scope>
    <source>
        <strain evidence="2 3">TUFC12733</strain>
    </source>
</reference>
<organism evidence="2 3">
    <name type="scientific">Calocera viscosa (strain TUFC12733)</name>
    <dbReference type="NCBI Taxonomy" id="1330018"/>
    <lineage>
        <taxon>Eukaryota</taxon>
        <taxon>Fungi</taxon>
        <taxon>Dikarya</taxon>
        <taxon>Basidiomycota</taxon>
        <taxon>Agaricomycotina</taxon>
        <taxon>Dacrymycetes</taxon>
        <taxon>Dacrymycetales</taxon>
        <taxon>Dacrymycetaceae</taxon>
        <taxon>Calocera</taxon>
    </lineage>
</organism>
<dbReference type="EMBL" id="KV417278">
    <property type="protein sequence ID" value="KZO97859.1"/>
    <property type="molecule type" value="Genomic_DNA"/>
</dbReference>
<name>A0A167NM36_CALVF</name>
<evidence type="ECO:0000256" key="1">
    <source>
        <dbReference type="SAM" id="MobiDB-lite"/>
    </source>
</evidence>
<feature type="region of interest" description="Disordered" evidence="1">
    <location>
        <begin position="100"/>
        <end position="217"/>
    </location>
</feature>
<sequence length="294" mass="32894">MAILNHHRSRSTRLLRTSTSSTGLTEDDDRDDARPHAKRRRATRAKFVNIAVHDSPSSQESASASSGRGRRGFFGKTVGNATRQALAVMNTNGFSASRLLARLPTRRGRSRGQPTPIKPLERQRSGASVNDADEEDLERWAGRKRKRGGEVVEPEPVTTLRDGKTRKVISTSQEHARRRRRSDDAMDVDVDEDEDEDEDDSVVVEDGEEEDGPNSGVIETDEFFISSAPSWRLHRLKREDLVRLYGTANGDTGRSRRSSYIQDDPVHHWTKSELVEALIATVSEQYSAVEADCL</sequence>